<dbReference type="EMBL" id="UINC01003043">
    <property type="protein sequence ID" value="SVA02809.1"/>
    <property type="molecule type" value="Genomic_DNA"/>
</dbReference>
<keyword evidence="1" id="KW-0812">Transmembrane</keyword>
<evidence type="ECO:0000256" key="1">
    <source>
        <dbReference type="SAM" id="Phobius"/>
    </source>
</evidence>
<evidence type="ECO:0000259" key="2">
    <source>
        <dbReference type="Pfam" id="PF10277"/>
    </source>
</evidence>
<proteinExistence type="predicted"/>
<name>A0A381SH68_9ZZZZ</name>
<sequence>MQRLLEASVVERTLQATVALLALTPIVTYVLWIADGCEAFVPFISDMDLPPRSGFTFTLGYALSGILLATTGVQLGVLRERWMASAGMSQSWVNLNRFSVLAAVAAGISLFWISFTPWDEHLGLHIVQANVIFSGSVIWAFCVTLATWKMSQEEGGFSDVLAPRAAFSMLAVVGLLGMVERVFRYTGLSTDLYALEERLQLLDEACVSLNEPLLSQAAAFEWLLAASMVLIIATFLPEVRLLTGAHEEEE</sequence>
<keyword evidence="1" id="KW-1133">Transmembrane helix</keyword>
<feature type="transmembrane region" description="Helical" evidence="1">
    <location>
        <begin position="54"/>
        <end position="77"/>
    </location>
</feature>
<gene>
    <name evidence="3" type="ORF">METZ01_LOCUS55663</name>
</gene>
<dbReference type="AlphaFoldDB" id="A0A381SH68"/>
<feature type="transmembrane region" description="Helical" evidence="1">
    <location>
        <begin position="127"/>
        <end position="148"/>
    </location>
</feature>
<dbReference type="Pfam" id="PF10277">
    <property type="entry name" value="Frag1"/>
    <property type="match status" value="1"/>
</dbReference>
<protein>
    <recommendedName>
        <fullName evidence="2">CWH43-like N-terminal domain-containing protein</fullName>
    </recommendedName>
</protein>
<dbReference type="InterPro" id="IPR019402">
    <property type="entry name" value="CWH43_N"/>
</dbReference>
<accession>A0A381SH68</accession>
<reference evidence="3" key="1">
    <citation type="submission" date="2018-05" db="EMBL/GenBank/DDBJ databases">
        <authorList>
            <person name="Lanie J.A."/>
            <person name="Ng W.-L."/>
            <person name="Kazmierczak K.M."/>
            <person name="Andrzejewski T.M."/>
            <person name="Davidsen T.M."/>
            <person name="Wayne K.J."/>
            <person name="Tettelin H."/>
            <person name="Glass J.I."/>
            <person name="Rusch D."/>
            <person name="Podicherti R."/>
            <person name="Tsui H.-C.T."/>
            <person name="Winkler M.E."/>
        </authorList>
    </citation>
    <scope>NUCLEOTIDE SEQUENCE</scope>
</reference>
<feature type="transmembrane region" description="Helical" evidence="1">
    <location>
        <begin position="217"/>
        <end position="236"/>
    </location>
</feature>
<evidence type="ECO:0000313" key="3">
    <source>
        <dbReference type="EMBL" id="SVA02809.1"/>
    </source>
</evidence>
<keyword evidence="1" id="KW-0472">Membrane</keyword>
<feature type="transmembrane region" description="Helical" evidence="1">
    <location>
        <begin position="98"/>
        <end position="115"/>
    </location>
</feature>
<feature type="domain" description="CWH43-like N-terminal" evidence="2">
    <location>
        <begin position="20"/>
        <end position="238"/>
    </location>
</feature>
<organism evidence="3">
    <name type="scientific">marine metagenome</name>
    <dbReference type="NCBI Taxonomy" id="408172"/>
    <lineage>
        <taxon>unclassified sequences</taxon>
        <taxon>metagenomes</taxon>
        <taxon>ecological metagenomes</taxon>
    </lineage>
</organism>
<feature type="transmembrane region" description="Helical" evidence="1">
    <location>
        <begin position="12"/>
        <end position="34"/>
    </location>
</feature>
<feature type="transmembrane region" description="Helical" evidence="1">
    <location>
        <begin position="160"/>
        <end position="179"/>
    </location>
</feature>